<dbReference type="GeneID" id="63188919"/>
<comment type="catalytic activity">
    <reaction evidence="11">
        <text>6-carboxyhexanoyl-[ACP] + L-alanine + H(+) = (8S)-8-amino-7-oxononanoate + holo-[ACP] + CO2</text>
        <dbReference type="Rhea" id="RHEA:42288"/>
        <dbReference type="Rhea" id="RHEA-COMP:9685"/>
        <dbReference type="Rhea" id="RHEA-COMP:9955"/>
        <dbReference type="ChEBI" id="CHEBI:15378"/>
        <dbReference type="ChEBI" id="CHEBI:16526"/>
        <dbReference type="ChEBI" id="CHEBI:57972"/>
        <dbReference type="ChEBI" id="CHEBI:64479"/>
        <dbReference type="ChEBI" id="CHEBI:78846"/>
        <dbReference type="ChEBI" id="CHEBI:149468"/>
        <dbReference type="EC" id="2.3.1.47"/>
    </reaction>
</comment>
<dbReference type="EMBL" id="CP071462">
    <property type="protein sequence ID" value="QSX01223.1"/>
    <property type="molecule type" value="Genomic_DNA"/>
</dbReference>
<dbReference type="PANTHER" id="PTHR13693">
    <property type="entry name" value="CLASS II AMINOTRANSFERASE/8-AMINO-7-OXONONANOATE SYNTHASE"/>
    <property type="match status" value="1"/>
</dbReference>
<evidence type="ECO:0000256" key="8">
    <source>
        <dbReference type="ARBA" id="ARBA00022898"/>
    </source>
</evidence>
<dbReference type="Pfam" id="PF00155">
    <property type="entry name" value="Aminotran_1_2"/>
    <property type="match status" value="1"/>
</dbReference>
<reference evidence="14 15" key="1">
    <citation type="submission" date="2021-03" db="EMBL/GenBank/DDBJ databases">
        <title>Haloterrigena longa sp. nov. and Haloterrigena limicola sp. nov., extremely halophilic archaea isolated from a salt lake.</title>
        <authorList>
            <person name="Henglin C."/>
        </authorList>
    </citation>
    <scope>NUCLEOTIDE SEQUENCE [LARGE SCALE GENOMIC DNA]</scope>
    <source>
        <strain evidence="14 15">KZCA68</strain>
    </source>
</reference>
<dbReference type="InterPro" id="IPR015421">
    <property type="entry name" value="PyrdxlP-dep_Trfase_major"/>
</dbReference>
<dbReference type="PANTHER" id="PTHR13693:SF100">
    <property type="entry name" value="8-AMINO-7-OXONONANOATE SYNTHASE"/>
    <property type="match status" value="1"/>
</dbReference>
<evidence type="ECO:0000256" key="10">
    <source>
        <dbReference type="ARBA" id="ARBA00033381"/>
    </source>
</evidence>
<dbReference type="SUPFAM" id="SSF53383">
    <property type="entry name" value="PLP-dependent transferases"/>
    <property type="match status" value="1"/>
</dbReference>
<sequence length="401" mass="42372">MEDRGFDLEDRLATLEESDLKRSLSPVDRVAERGYFAPPSGGELPVLDADEALVFASNNYLGLTDDQRIQDAARQAAATVGTGAGASRLVTGDTLVHRDLERLLAETKGTDRALAFSSGYAANLGTITALAPDVIFSDEYNHASIIDGCRLAGAETVVYSHCDAESLRSKLRERAAIADEDESWLIVTDSVFSMDGTVAPLGAICDAAEDHGAWVMVDEAHATGLYANGGGVVQAEGLADRVDVQMGTLSKALASQGGYVAGSDDLIECLCNDARSFVFSTGLAPTAAAAASEALHVARHSDVRERLWENVAHLRDGLESMGFRVLGDSQILPVVVGDRGDALALAEGIRERDVVAPAIRPPTVPEGTSRIRVAPMATHDHDDIVTCLEAFRAAGDEVGLL</sequence>
<evidence type="ECO:0000256" key="7">
    <source>
        <dbReference type="ARBA" id="ARBA00022756"/>
    </source>
</evidence>
<dbReference type="InterPro" id="IPR004839">
    <property type="entry name" value="Aminotransferase_I/II_large"/>
</dbReference>
<keyword evidence="15" id="KW-1185">Reference proteome</keyword>
<evidence type="ECO:0000256" key="4">
    <source>
        <dbReference type="ARBA" id="ARBA00011738"/>
    </source>
</evidence>
<dbReference type="Gene3D" id="3.90.1150.10">
    <property type="entry name" value="Aspartate Aminotransferase, domain 1"/>
    <property type="match status" value="1"/>
</dbReference>
<evidence type="ECO:0000313" key="15">
    <source>
        <dbReference type="Proteomes" id="UP000663203"/>
    </source>
</evidence>
<name>A0A8A2VLN1_9EURY</name>
<evidence type="ECO:0000259" key="13">
    <source>
        <dbReference type="Pfam" id="PF00155"/>
    </source>
</evidence>
<dbReference type="InterPro" id="IPR050087">
    <property type="entry name" value="AON_synthase_class-II"/>
</dbReference>
<comment type="cofactor">
    <cofactor evidence="1 12">
        <name>pyridoxal 5'-phosphate</name>
        <dbReference type="ChEBI" id="CHEBI:597326"/>
    </cofactor>
</comment>
<dbReference type="RefSeq" id="WP_207290937.1">
    <property type="nucleotide sequence ID" value="NZ_CP071462.1"/>
</dbReference>
<dbReference type="Proteomes" id="UP000663203">
    <property type="component" value="Chromosome"/>
</dbReference>
<gene>
    <name evidence="14" type="ORF">J0X25_16400</name>
</gene>
<comment type="similarity">
    <text evidence="3">Belongs to the class-II pyridoxal-phosphate-dependent aminotransferase family. BioF subfamily.</text>
</comment>
<dbReference type="GO" id="GO:0030170">
    <property type="term" value="F:pyridoxal phosphate binding"/>
    <property type="evidence" value="ECO:0007669"/>
    <property type="project" value="InterPro"/>
</dbReference>
<dbReference type="Gene3D" id="3.40.640.10">
    <property type="entry name" value="Type I PLP-dependent aspartate aminotransferase-like (Major domain)"/>
    <property type="match status" value="1"/>
</dbReference>
<dbReference type="InterPro" id="IPR015422">
    <property type="entry name" value="PyrdxlP-dep_Trfase_small"/>
</dbReference>
<accession>A0A8A2VLN1</accession>
<evidence type="ECO:0000256" key="1">
    <source>
        <dbReference type="ARBA" id="ARBA00001933"/>
    </source>
</evidence>
<dbReference type="GO" id="GO:0008710">
    <property type="term" value="F:8-amino-7-oxononanoate synthase activity"/>
    <property type="evidence" value="ECO:0007669"/>
    <property type="project" value="UniProtKB-EC"/>
</dbReference>
<keyword evidence="7" id="KW-0093">Biotin biosynthesis</keyword>
<organism evidence="14 15">
    <name type="scientific">Haloterrigena alkaliphila</name>
    <dbReference type="NCBI Taxonomy" id="2816475"/>
    <lineage>
        <taxon>Archaea</taxon>
        <taxon>Methanobacteriati</taxon>
        <taxon>Methanobacteriota</taxon>
        <taxon>Stenosarchaea group</taxon>
        <taxon>Halobacteria</taxon>
        <taxon>Halobacteriales</taxon>
        <taxon>Natrialbaceae</taxon>
        <taxon>Haloterrigena</taxon>
    </lineage>
</organism>
<evidence type="ECO:0000256" key="5">
    <source>
        <dbReference type="ARBA" id="ARBA00013187"/>
    </source>
</evidence>
<comment type="pathway">
    <text evidence="2">Cofactor biosynthesis; biotin biosynthesis.</text>
</comment>
<evidence type="ECO:0000256" key="9">
    <source>
        <dbReference type="ARBA" id="ARBA00032610"/>
    </source>
</evidence>
<dbReference type="GO" id="GO:0009102">
    <property type="term" value="P:biotin biosynthetic process"/>
    <property type="evidence" value="ECO:0007669"/>
    <property type="project" value="UniProtKB-KW"/>
</dbReference>
<keyword evidence="8 12" id="KW-0663">Pyridoxal phosphate</keyword>
<keyword evidence="6" id="KW-0808">Transferase</keyword>
<evidence type="ECO:0000313" key="14">
    <source>
        <dbReference type="EMBL" id="QSX01223.1"/>
    </source>
</evidence>
<proteinExistence type="inferred from homology"/>
<dbReference type="PROSITE" id="PS00599">
    <property type="entry name" value="AA_TRANSFER_CLASS_2"/>
    <property type="match status" value="1"/>
</dbReference>
<dbReference type="EC" id="2.3.1.47" evidence="5"/>
<comment type="subunit">
    <text evidence="4">Homodimer.</text>
</comment>
<evidence type="ECO:0000256" key="11">
    <source>
        <dbReference type="ARBA" id="ARBA00047715"/>
    </source>
</evidence>
<evidence type="ECO:0000256" key="2">
    <source>
        <dbReference type="ARBA" id="ARBA00004746"/>
    </source>
</evidence>
<dbReference type="KEGG" id="hakz:J0X25_16400"/>
<evidence type="ECO:0000256" key="3">
    <source>
        <dbReference type="ARBA" id="ARBA00010008"/>
    </source>
</evidence>
<evidence type="ECO:0000256" key="12">
    <source>
        <dbReference type="RuleBase" id="RU003693"/>
    </source>
</evidence>
<evidence type="ECO:0000256" key="6">
    <source>
        <dbReference type="ARBA" id="ARBA00022679"/>
    </source>
</evidence>
<protein>
    <recommendedName>
        <fullName evidence="5">8-amino-7-oxononanoate synthase</fullName>
        <ecNumber evidence="5">2.3.1.47</ecNumber>
    </recommendedName>
    <alternativeName>
        <fullName evidence="9">7-keto-8-amino-pelargonic acid synthase</fullName>
    </alternativeName>
    <alternativeName>
        <fullName evidence="10">8-amino-7-ketopelargonate synthase</fullName>
    </alternativeName>
</protein>
<dbReference type="AlphaFoldDB" id="A0A8A2VLN1"/>
<dbReference type="CDD" id="cd06454">
    <property type="entry name" value="KBL_like"/>
    <property type="match status" value="1"/>
</dbReference>
<dbReference type="InterPro" id="IPR015424">
    <property type="entry name" value="PyrdxlP-dep_Trfase"/>
</dbReference>
<dbReference type="InterPro" id="IPR001917">
    <property type="entry name" value="Aminotrans_II_pyridoxalP_BS"/>
</dbReference>
<feature type="domain" description="Aminotransferase class I/classII large" evidence="13">
    <location>
        <begin position="53"/>
        <end position="390"/>
    </location>
</feature>